<evidence type="ECO:0000313" key="2">
    <source>
        <dbReference type="Proteomes" id="UP001253848"/>
    </source>
</evidence>
<organism evidence="1 2">
    <name type="scientific">Autumnicola psychrophila</name>
    <dbReference type="NCBI Taxonomy" id="3075592"/>
    <lineage>
        <taxon>Bacteria</taxon>
        <taxon>Pseudomonadati</taxon>
        <taxon>Bacteroidota</taxon>
        <taxon>Flavobacteriia</taxon>
        <taxon>Flavobacteriales</taxon>
        <taxon>Flavobacteriaceae</taxon>
        <taxon>Autumnicola</taxon>
    </lineage>
</organism>
<reference evidence="1 2" key="1">
    <citation type="submission" date="2023-09" db="EMBL/GenBank/DDBJ databases">
        <authorList>
            <person name="Rey-Velasco X."/>
        </authorList>
    </citation>
    <scope>NUCLEOTIDE SEQUENCE [LARGE SCALE GENOMIC DNA]</scope>
    <source>
        <strain evidence="1 2">F225</strain>
    </source>
</reference>
<evidence type="ECO:0000313" key="1">
    <source>
        <dbReference type="EMBL" id="MDT0687128.1"/>
    </source>
</evidence>
<gene>
    <name evidence="1" type="ORF">RM541_12200</name>
</gene>
<accession>A0ABU3DTT6</accession>
<dbReference type="RefSeq" id="WP_311500424.1">
    <property type="nucleotide sequence ID" value="NZ_JAVRHN010000008.1"/>
</dbReference>
<sequence length="118" mass="14015">MYYGILGDGKNEEYVEIENLIQERIKIREKIKLELKDYLENLKENNGHFVFALSPFIKMEYVLAGALRKTTWKNCEDCELSNVGLYYNCLYKSTRCKEFTDLLLRQKGRIENFLIAQM</sequence>
<protein>
    <submittedName>
        <fullName evidence="1">Uncharacterized protein</fullName>
    </submittedName>
</protein>
<keyword evidence="2" id="KW-1185">Reference proteome</keyword>
<proteinExistence type="predicted"/>
<dbReference type="EMBL" id="JAVRHN010000008">
    <property type="protein sequence ID" value="MDT0687128.1"/>
    <property type="molecule type" value="Genomic_DNA"/>
</dbReference>
<name>A0ABU3DTT6_9FLAO</name>
<comment type="caution">
    <text evidence="1">The sequence shown here is derived from an EMBL/GenBank/DDBJ whole genome shotgun (WGS) entry which is preliminary data.</text>
</comment>
<dbReference type="Proteomes" id="UP001253848">
    <property type="component" value="Unassembled WGS sequence"/>
</dbReference>